<evidence type="ECO:0000256" key="4">
    <source>
        <dbReference type="ARBA" id="ARBA00022989"/>
    </source>
</evidence>
<evidence type="ECO:0000256" key="8">
    <source>
        <dbReference type="ARBA" id="ARBA00023180"/>
    </source>
</evidence>
<dbReference type="SMART" id="SM00060">
    <property type="entry name" value="FN3"/>
    <property type="match status" value="2"/>
</dbReference>
<evidence type="ECO:0000256" key="3">
    <source>
        <dbReference type="ARBA" id="ARBA00022729"/>
    </source>
</evidence>
<keyword evidence="13" id="KW-1185">Reference proteome</keyword>
<keyword evidence="5 9" id="KW-0472">Membrane</keyword>
<dbReference type="InterPro" id="IPR003961">
    <property type="entry name" value="FN3_dom"/>
</dbReference>
<evidence type="ECO:0000256" key="5">
    <source>
        <dbReference type="ARBA" id="ARBA00023136"/>
    </source>
</evidence>
<evidence type="ECO:0000256" key="1">
    <source>
        <dbReference type="ARBA" id="ARBA00004479"/>
    </source>
</evidence>
<dbReference type="CDD" id="cd00063">
    <property type="entry name" value="FN3"/>
    <property type="match status" value="1"/>
</dbReference>
<keyword evidence="7" id="KW-0675">Receptor</keyword>
<keyword evidence="6" id="KW-1015">Disulfide bond</keyword>
<evidence type="ECO:0000313" key="12">
    <source>
        <dbReference type="EMBL" id="KAK7939445.1"/>
    </source>
</evidence>
<feature type="chain" id="PRO_5043799550" description="Fibronectin type-III domain-containing protein" evidence="10">
    <location>
        <begin position="18"/>
        <end position="594"/>
    </location>
</feature>
<dbReference type="PANTHER" id="PTHR23037:SF35">
    <property type="entry name" value="FIBRONECTIN TYPE-III DOMAIN-CONTAINING PROTEIN"/>
    <property type="match status" value="1"/>
</dbReference>
<evidence type="ECO:0000259" key="11">
    <source>
        <dbReference type="PROSITE" id="PS50853"/>
    </source>
</evidence>
<sequence length="594" mass="66303">MLLLRVLCLPWVLCAVGRLDRCAPSSSYHTASPVLESLQCYNDYQSYFDCRWKEQPGQRSKGNLTLWLAAKRGRTGLCEEYVSAQEGFRQCRYNTTMFSEGTTYTAFFKESVSPCPTGQPTRLQLSRLLKTRPPDNLTISSTEDRDSLITWSNPYPQSSALSNNVTYQLIGGAGGNQKTVGKNRLIPGHRYEARVRARVRDGHWSHWSRTVTWHTQTDPETAPRVDCELWGEQEVQCRWEQSIAMVHFISYQLVCHHNHSTTSSRREQCCENPEMDLEHREGWVTFGCLLKLTQPLTSDLQVELVPKRSTKTFHPSKHSKKLFMGHSFSTSIHTPNTCESDRRGQQLGRTMDTKADGIFKISPRVVLLQPEDGGVKDVCSDSNGWSRSLKGSLSGTILGLDLHPSHTYRVKVRTRVMSPFEGTPSDWSDPVEWTSHKAVWPVSYWIYVSVAVLAAALFFSLVIIPACRRKKLLWVESVPSPGKSKVLLDIQMCPCGPPGAPSPGRVRSEDRRRGGGGGCGRGIWSCDNLPVSPLDKSSMSFSGPYILCQPAASKPQPLQDVSALTELSCPDVGRPSTGGLSHLKRATCVCQVIL</sequence>
<keyword evidence="4 9" id="KW-1133">Transmembrane helix</keyword>
<dbReference type="Proteomes" id="UP001460270">
    <property type="component" value="Unassembled WGS sequence"/>
</dbReference>
<reference evidence="13" key="1">
    <citation type="submission" date="2024-04" db="EMBL/GenBank/DDBJ databases">
        <title>Salinicola lusitanus LLJ914,a marine bacterium isolated from the Okinawa Trough.</title>
        <authorList>
            <person name="Li J."/>
        </authorList>
    </citation>
    <scope>NUCLEOTIDE SEQUENCE [LARGE SCALE GENOMIC DNA]</scope>
</reference>
<comment type="subcellular location">
    <subcellularLocation>
        <location evidence="1">Membrane</location>
        <topology evidence="1">Single-pass type I membrane protein</topology>
    </subcellularLocation>
</comment>
<dbReference type="InterPro" id="IPR036116">
    <property type="entry name" value="FN3_sf"/>
</dbReference>
<dbReference type="Pfam" id="PF21460">
    <property type="entry name" value="IL3Rb_N"/>
    <property type="match status" value="1"/>
</dbReference>
<dbReference type="AlphaFoldDB" id="A0AAW0PVH7"/>
<feature type="domain" description="Fibronectin type-III" evidence="11">
    <location>
        <begin position="133"/>
        <end position="220"/>
    </location>
</feature>
<keyword evidence="2 9" id="KW-0812">Transmembrane</keyword>
<dbReference type="InterPro" id="IPR013783">
    <property type="entry name" value="Ig-like_fold"/>
</dbReference>
<dbReference type="SUPFAM" id="SSF49265">
    <property type="entry name" value="Fibronectin type III"/>
    <property type="match status" value="3"/>
</dbReference>
<organism evidence="12 13">
    <name type="scientific">Mugilogobius chulae</name>
    <name type="common">yellowstripe goby</name>
    <dbReference type="NCBI Taxonomy" id="88201"/>
    <lineage>
        <taxon>Eukaryota</taxon>
        <taxon>Metazoa</taxon>
        <taxon>Chordata</taxon>
        <taxon>Craniata</taxon>
        <taxon>Vertebrata</taxon>
        <taxon>Euteleostomi</taxon>
        <taxon>Actinopterygii</taxon>
        <taxon>Neopterygii</taxon>
        <taxon>Teleostei</taxon>
        <taxon>Neoteleostei</taxon>
        <taxon>Acanthomorphata</taxon>
        <taxon>Gobiaria</taxon>
        <taxon>Gobiiformes</taxon>
        <taxon>Gobioidei</taxon>
        <taxon>Gobiidae</taxon>
        <taxon>Gobionellinae</taxon>
        <taxon>Mugilogobius</taxon>
    </lineage>
</organism>
<keyword evidence="3 10" id="KW-0732">Signal</keyword>
<feature type="transmembrane region" description="Helical" evidence="9">
    <location>
        <begin position="444"/>
        <end position="464"/>
    </location>
</feature>
<dbReference type="PANTHER" id="PTHR23037">
    <property type="entry name" value="CYTOKINE RECEPTOR"/>
    <property type="match status" value="1"/>
</dbReference>
<accession>A0AAW0PVH7</accession>
<protein>
    <recommendedName>
        <fullName evidence="11">Fibronectin type-III domain-containing protein</fullName>
    </recommendedName>
</protein>
<evidence type="ECO:0000256" key="9">
    <source>
        <dbReference type="SAM" id="Phobius"/>
    </source>
</evidence>
<proteinExistence type="predicted"/>
<dbReference type="GO" id="GO:0004896">
    <property type="term" value="F:cytokine receptor activity"/>
    <property type="evidence" value="ECO:0007669"/>
    <property type="project" value="TreeGrafter"/>
</dbReference>
<evidence type="ECO:0000256" key="7">
    <source>
        <dbReference type="ARBA" id="ARBA00023170"/>
    </source>
</evidence>
<comment type="caution">
    <text evidence="12">The sequence shown here is derived from an EMBL/GenBank/DDBJ whole genome shotgun (WGS) entry which is preliminary data.</text>
</comment>
<dbReference type="GO" id="GO:0009897">
    <property type="term" value="C:external side of plasma membrane"/>
    <property type="evidence" value="ECO:0007669"/>
    <property type="project" value="TreeGrafter"/>
</dbReference>
<dbReference type="Gene3D" id="2.60.40.10">
    <property type="entry name" value="Immunoglobulins"/>
    <property type="match status" value="4"/>
</dbReference>
<evidence type="ECO:0000256" key="2">
    <source>
        <dbReference type="ARBA" id="ARBA00022692"/>
    </source>
</evidence>
<feature type="signal peptide" evidence="10">
    <location>
        <begin position="1"/>
        <end position="17"/>
    </location>
</feature>
<gene>
    <name evidence="12" type="ORF">WMY93_002771</name>
</gene>
<evidence type="ECO:0000313" key="13">
    <source>
        <dbReference type="Proteomes" id="UP001460270"/>
    </source>
</evidence>
<name>A0AAW0PVH7_9GOBI</name>
<evidence type="ECO:0000256" key="6">
    <source>
        <dbReference type="ARBA" id="ARBA00023157"/>
    </source>
</evidence>
<keyword evidence="8" id="KW-0325">Glycoprotein</keyword>
<dbReference type="InterPro" id="IPR048668">
    <property type="entry name" value="IL3RB_N"/>
</dbReference>
<dbReference type="PROSITE" id="PS50853">
    <property type="entry name" value="FN3"/>
    <property type="match status" value="1"/>
</dbReference>
<evidence type="ECO:0000256" key="10">
    <source>
        <dbReference type="SAM" id="SignalP"/>
    </source>
</evidence>
<dbReference type="EMBL" id="JBBPFD010000002">
    <property type="protein sequence ID" value="KAK7939445.1"/>
    <property type="molecule type" value="Genomic_DNA"/>
</dbReference>